<comment type="caution">
    <text evidence="1">The sequence shown here is derived from an EMBL/GenBank/DDBJ whole genome shotgun (WGS) entry which is preliminary data.</text>
</comment>
<gene>
    <name evidence="1" type="ORF">HXK26_00290</name>
</gene>
<proteinExistence type="predicted"/>
<accession>A0A930W0J3</accession>
<evidence type="ECO:0000313" key="1">
    <source>
        <dbReference type="EMBL" id="MBF4807132.1"/>
    </source>
</evidence>
<protein>
    <submittedName>
        <fullName evidence="1">Uncharacterized protein</fullName>
    </submittedName>
</protein>
<sequence length="101" mass="11578">MKISEPMQSLRDALSVRRIDWEDKSDCVSRGSSGRYVIERTLFRSGNETISAIYAYNEDSCGRYGLTYGWPNMVEVMPLDDIDYVDPRPMTTDQILECIIA</sequence>
<dbReference type="Proteomes" id="UP000698335">
    <property type="component" value="Unassembled WGS sequence"/>
</dbReference>
<dbReference type="AlphaFoldDB" id="A0A930W0J3"/>
<reference evidence="1" key="1">
    <citation type="submission" date="2020-04" db="EMBL/GenBank/DDBJ databases">
        <title>Deep metagenomics examines the oral microbiome during advanced dental caries in children, revealing novel taxa and co-occurrences with host molecules.</title>
        <authorList>
            <person name="Baker J.L."/>
            <person name="Morton J.T."/>
            <person name="Dinis M."/>
            <person name="Alvarez R."/>
            <person name="Tran N.C."/>
            <person name="Knight R."/>
            <person name="Edlund A."/>
        </authorList>
    </citation>
    <scope>NUCLEOTIDE SEQUENCE</scope>
    <source>
        <strain evidence="1">JCVI_38_bin.5</strain>
    </source>
</reference>
<evidence type="ECO:0000313" key="2">
    <source>
        <dbReference type="Proteomes" id="UP000698335"/>
    </source>
</evidence>
<name>A0A930W0J3_9ACTN</name>
<dbReference type="EMBL" id="JABZGW010000003">
    <property type="protein sequence ID" value="MBF4807132.1"/>
    <property type="molecule type" value="Genomic_DNA"/>
</dbReference>
<organism evidence="1 2">
    <name type="scientific">Lancefieldella rimae</name>
    <dbReference type="NCBI Taxonomy" id="1383"/>
    <lineage>
        <taxon>Bacteria</taxon>
        <taxon>Bacillati</taxon>
        <taxon>Actinomycetota</taxon>
        <taxon>Coriobacteriia</taxon>
        <taxon>Coriobacteriales</taxon>
        <taxon>Atopobiaceae</taxon>
        <taxon>Lancefieldella</taxon>
    </lineage>
</organism>